<dbReference type="AlphaFoldDB" id="A0A098GJN0"/>
<gene>
    <name evidence="4" type="primary">bioC</name>
    <name evidence="4" type="ORF">ANAPHAGO_00400</name>
</gene>
<protein>
    <submittedName>
        <fullName evidence="4">Biotin synthesis protein bioC</fullName>
    </submittedName>
</protein>
<evidence type="ECO:0000313" key="5">
    <source>
        <dbReference type="Proteomes" id="UP000055047"/>
    </source>
</evidence>
<dbReference type="Proteomes" id="UP000055047">
    <property type="component" value="Unassembled WGS sequence"/>
</dbReference>
<evidence type="ECO:0000313" key="4">
    <source>
        <dbReference type="EMBL" id="CEH11205.1"/>
    </source>
</evidence>
<dbReference type="PANTHER" id="PTHR13090:SF1">
    <property type="entry name" value="ARGININE-HYDROXYLASE NDUFAF5, MITOCHONDRIAL"/>
    <property type="match status" value="1"/>
</dbReference>
<dbReference type="InterPro" id="IPR050602">
    <property type="entry name" value="Malonyl-ACP_OMT"/>
</dbReference>
<dbReference type="InterPro" id="IPR013216">
    <property type="entry name" value="Methyltransf_11"/>
</dbReference>
<dbReference type="RefSeq" id="WP_060757970.1">
    <property type="nucleotide sequence ID" value="NZ_CCXQ01000145.1"/>
</dbReference>
<feature type="domain" description="Methyltransferase type 11" evidence="3">
    <location>
        <begin position="88"/>
        <end position="135"/>
    </location>
</feature>
<dbReference type="GO" id="GO:0008757">
    <property type="term" value="F:S-adenosylmethionine-dependent methyltransferase activity"/>
    <property type="evidence" value="ECO:0007669"/>
    <property type="project" value="InterPro"/>
</dbReference>
<sequence length="261" mass="29103">MLFDRKIIRQCRASALSFSSSIFFEVAALLSGRVAFLQLDRVSDILFLGCRGDPILNQFVPFFSLDHRVFLCDVVDSQSGDGRRYYRVVSDDEAMPFLEQSFDLVISYLTLHNLNSLVEAISRINSILGKGGIFIAATFGESTLKGVKKAIISAEDGCIVPRIQPFPRSSDMAMLLQTCGFTDIVVDVSVICISYISLHHLYKDLKDMGEGDMVNKGSEPLEPAIMERAWHLYRKSLTGKGEGGEALPVEYEIIFLKGRKK</sequence>
<dbReference type="EMBL" id="CCXQ01000145">
    <property type="protein sequence ID" value="CEH11205.1"/>
    <property type="molecule type" value="Genomic_DNA"/>
</dbReference>
<evidence type="ECO:0000259" key="3">
    <source>
        <dbReference type="Pfam" id="PF08241"/>
    </source>
</evidence>
<dbReference type="PANTHER" id="PTHR13090">
    <property type="entry name" value="ARGININE-HYDROXYLASE NDUFAF5, MITOCHONDRIAL"/>
    <property type="match status" value="1"/>
</dbReference>
<proteinExistence type="predicted"/>
<accession>A0A098GJN0</accession>
<keyword evidence="1" id="KW-0489">Methyltransferase</keyword>
<dbReference type="Gene3D" id="3.40.50.150">
    <property type="entry name" value="Vaccinia Virus protein VP39"/>
    <property type="match status" value="1"/>
</dbReference>
<evidence type="ECO:0000256" key="2">
    <source>
        <dbReference type="ARBA" id="ARBA00022679"/>
    </source>
</evidence>
<keyword evidence="2" id="KW-0808">Transferase</keyword>
<dbReference type="SUPFAM" id="SSF53335">
    <property type="entry name" value="S-adenosyl-L-methionine-dependent methyltransferases"/>
    <property type="match status" value="1"/>
</dbReference>
<dbReference type="Pfam" id="PF08241">
    <property type="entry name" value="Methyltransf_11"/>
    <property type="match status" value="1"/>
</dbReference>
<dbReference type="GO" id="GO:0032259">
    <property type="term" value="P:methylation"/>
    <property type="evidence" value="ECO:0007669"/>
    <property type="project" value="UniProtKB-KW"/>
</dbReference>
<evidence type="ECO:0000256" key="1">
    <source>
        <dbReference type="ARBA" id="ARBA00022603"/>
    </source>
</evidence>
<dbReference type="InterPro" id="IPR029063">
    <property type="entry name" value="SAM-dependent_MTases_sf"/>
</dbReference>
<reference evidence="4 5" key="1">
    <citation type="submission" date="2014-09" db="EMBL/GenBank/DDBJ databases">
        <authorList>
            <person name="Loux Valentin"/>
            <person name="Dugat Thibaut"/>
        </authorList>
    </citation>
    <scope>NUCLEOTIDE SEQUENCE [LARGE SCALE GENOMIC DNA]</scope>
    <source>
        <strain evidence="4 5">BOV-10_179</strain>
    </source>
</reference>
<organism evidence="4 5">
    <name type="scientific">Anaplasma phagocytophilum</name>
    <name type="common">Ehrlichia phagocytophila</name>
    <dbReference type="NCBI Taxonomy" id="948"/>
    <lineage>
        <taxon>Bacteria</taxon>
        <taxon>Pseudomonadati</taxon>
        <taxon>Pseudomonadota</taxon>
        <taxon>Alphaproteobacteria</taxon>
        <taxon>Rickettsiales</taxon>
        <taxon>Anaplasmataceae</taxon>
        <taxon>Anaplasma</taxon>
        <taxon>phagocytophilum group</taxon>
    </lineage>
</organism>
<name>A0A098GJN0_ANAPH</name>